<accession>A0A0G4EKW7</accession>
<dbReference type="CDD" id="cd03788">
    <property type="entry name" value="GT20_TPS"/>
    <property type="match status" value="1"/>
</dbReference>
<evidence type="ECO:0000259" key="4">
    <source>
        <dbReference type="PROSITE" id="PS51166"/>
    </source>
</evidence>
<dbReference type="Gene3D" id="3.40.50.2000">
    <property type="entry name" value="Glycogen Phosphorylase B"/>
    <property type="match status" value="2"/>
</dbReference>
<feature type="compositionally biased region" description="Polar residues" evidence="3">
    <location>
        <begin position="947"/>
        <end position="958"/>
    </location>
</feature>
<keyword evidence="6" id="KW-1185">Reference proteome</keyword>
<gene>
    <name evidence="5" type="ORF">Vbra_7812</name>
</gene>
<evidence type="ECO:0000256" key="3">
    <source>
        <dbReference type="SAM" id="MobiDB-lite"/>
    </source>
</evidence>
<dbReference type="GO" id="GO:0005992">
    <property type="term" value="P:trehalose biosynthetic process"/>
    <property type="evidence" value="ECO:0007669"/>
    <property type="project" value="InterPro"/>
</dbReference>
<dbReference type="InterPro" id="IPR002044">
    <property type="entry name" value="CBM20"/>
</dbReference>
<dbReference type="InterPro" id="IPR003337">
    <property type="entry name" value="Trehalose_PPase"/>
</dbReference>
<dbReference type="NCBIfam" id="TIGR00685">
    <property type="entry name" value="T6PP"/>
    <property type="match status" value="1"/>
</dbReference>
<comment type="similarity">
    <text evidence="1">In the N-terminal section; belongs to the glycosyltransferase 20 family.</text>
</comment>
<dbReference type="SUPFAM" id="SSF49452">
    <property type="entry name" value="Starch-binding domain-like"/>
    <property type="match status" value="1"/>
</dbReference>
<dbReference type="PANTHER" id="PTHR10788:SF94">
    <property type="entry name" value="ALPHA,ALPHA-TREHALOSE-PHOSPHATE SYNTHASE [UDP-FORMING] 5"/>
    <property type="match status" value="1"/>
</dbReference>
<dbReference type="GO" id="GO:2001070">
    <property type="term" value="F:starch binding"/>
    <property type="evidence" value="ECO:0007669"/>
    <property type="project" value="InterPro"/>
</dbReference>
<dbReference type="GO" id="GO:0004805">
    <property type="term" value="F:trehalose-phosphatase activity"/>
    <property type="evidence" value="ECO:0007669"/>
    <property type="project" value="TreeGrafter"/>
</dbReference>
<dbReference type="OMA" id="TSWDKRR"/>
<dbReference type="GO" id="GO:0005829">
    <property type="term" value="C:cytosol"/>
    <property type="evidence" value="ECO:0007669"/>
    <property type="project" value="TreeGrafter"/>
</dbReference>
<evidence type="ECO:0000256" key="2">
    <source>
        <dbReference type="ARBA" id="ARBA00006330"/>
    </source>
</evidence>
<dbReference type="Pfam" id="PF00686">
    <property type="entry name" value="CBM_20"/>
    <property type="match status" value="1"/>
</dbReference>
<evidence type="ECO:0000313" key="6">
    <source>
        <dbReference type="Proteomes" id="UP000041254"/>
    </source>
</evidence>
<dbReference type="EMBL" id="CDMY01000261">
    <property type="protein sequence ID" value="CEL98035.1"/>
    <property type="molecule type" value="Genomic_DNA"/>
</dbReference>
<proteinExistence type="inferred from homology"/>
<dbReference type="InterPro" id="IPR013783">
    <property type="entry name" value="Ig-like_fold"/>
</dbReference>
<dbReference type="Gene3D" id="3.30.70.1020">
    <property type="entry name" value="Trehalose-6-phosphate phosphatase related protein, domain 2"/>
    <property type="match status" value="1"/>
</dbReference>
<comment type="similarity">
    <text evidence="2">In the C-terminal section; belongs to the trehalose phosphatase family.</text>
</comment>
<dbReference type="InterPro" id="IPR013784">
    <property type="entry name" value="Carb-bd-like_fold"/>
</dbReference>
<evidence type="ECO:0000313" key="5">
    <source>
        <dbReference type="EMBL" id="CEL98035.1"/>
    </source>
</evidence>
<organism evidence="5 6">
    <name type="scientific">Vitrella brassicaformis (strain CCMP3155)</name>
    <dbReference type="NCBI Taxonomy" id="1169540"/>
    <lineage>
        <taxon>Eukaryota</taxon>
        <taxon>Sar</taxon>
        <taxon>Alveolata</taxon>
        <taxon>Colpodellida</taxon>
        <taxon>Vitrellaceae</taxon>
        <taxon>Vitrella</taxon>
    </lineage>
</organism>
<dbReference type="InParanoid" id="A0A0G4EKW7"/>
<name>A0A0G4EKW7_VITBC</name>
<dbReference type="Pfam" id="PF02358">
    <property type="entry name" value="Trehalose_PPase"/>
    <property type="match status" value="1"/>
</dbReference>
<protein>
    <recommendedName>
        <fullName evidence="4">CBM20 domain-containing protein</fullName>
    </recommendedName>
</protein>
<dbReference type="InterPro" id="IPR023214">
    <property type="entry name" value="HAD_sf"/>
</dbReference>
<feature type="region of interest" description="Disordered" evidence="3">
    <location>
        <begin position="912"/>
        <end position="990"/>
    </location>
</feature>
<dbReference type="AlphaFoldDB" id="A0A0G4EKW7"/>
<dbReference type="VEuPathDB" id="CryptoDB:Vbra_7812"/>
<dbReference type="NCBIfam" id="TIGR01484">
    <property type="entry name" value="HAD-SF-IIB"/>
    <property type="match status" value="1"/>
</dbReference>
<dbReference type="CDD" id="cd01627">
    <property type="entry name" value="HAD_TPP"/>
    <property type="match status" value="1"/>
</dbReference>
<dbReference type="STRING" id="1169540.A0A0G4EKW7"/>
<feature type="compositionally biased region" description="Pro residues" evidence="3">
    <location>
        <begin position="976"/>
        <end position="985"/>
    </location>
</feature>
<dbReference type="FunFam" id="3.40.50.1000:FF:000052">
    <property type="entry name" value="Alpha,alpha-trehalose-phosphate synthase [UDP-forming] 6"/>
    <property type="match status" value="1"/>
</dbReference>
<dbReference type="Pfam" id="PF00982">
    <property type="entry name" value="Glyco_transf_20"/>
    <property type="match status" value="1"/>
</dbReference>
<dbReference type="InterPro" id="IPR036412">
    <property type="entry name" value="HAD-like_sf"/>
</dbReference>
<sequence>MMKLYTKVFFRAVFNTDFGERVRVVGDSPLLGSWDPKKGHELKTSEELFPSWFSLEPILLPIKEKVQYKYVIVDETGKLINWEEIEDNRELVPTGVEMTVEDDNGLYREQTQSHLESYSMALDAEQQLVTDSKQREDQVTQARVTYVHQQEMDSMIDENDTLLVVSFELPVKVSKSEDGQFVVTPGKTALLPTLYQQRKKTKIPVKTIGWPGIHVEDPRDQEEIERLLADYDCHPVFPPKKELDEYLAFCHRFLWPLFHNVVILDTHSQQPFNNEQWGHYQAMNRLWAEAVVRVAHETDLIWVHDYHLLVAPLFITRRIRKANVGLFLHIPFPSSEIFRCLPVREEILRGMLCADLIGFHFFEYARHFLVACKRLLGIEHHCRMGGFLGLEYGGRSVMLRIGHVHIQYDDLRTMIESSDEIKRMTQDIRSKYEGRYIFASVDRCERLAGLILKMRAFQNFLNTYPYAQGKVVLIQYAYPTISYWDDTSRMRRELTNIVDKINTDFQDLDEGRGASGHTSEFHHVVFQVKEVTREEKYALFQAADCLLDTSIRDGLNLNPFEYICCRKDEPGAIILSEFTGCSRALASALRVNPWKIENVSEAMDRAMNSTFEESRDRFLRDQNYLQHGSTLRWAEEFLLDLRRSRKREDMLYVSWGFGAGYRVLGMDQHFRHLEVTEVIQAFRKAKNRIFFFDHEGTLAPDRRRITAIPGENLFSQGSGPSKAVQACLQTLCKDPRNTVVILSGRDKESIEAWFGGIENIGLAAEHGFYYKVPTITGNQWYCMSQNVDYTWKQIAVELMMQYVKRTQGSFIENKGSALVFQYRDSDPDFGQWQAKELSNYLSELLFGYPVSVMTGKGYVEVKLRGVNKGVAVQKVLSKLTKINGEVDFILCIGDDRSDEDMFSVVNNLTSQDEGSEDFHIGRTTSQDPHVPQRRRSQDHFRLKGGQRTPSDGLSTKLGSPSPAVGVQSNSPSLPHSKPPPSPMLPLPASAQDGIRADTSATTLTPGKAAAQTTYFTCTVGKKPSHARCYLNDTDEVSELLEALQLFTTKHNVVGSSSTVPYHISYMQGHSPRPLAADVFFGVEDESVERKDSL</sequence>
<dbReference type="PROSITE" id="PS51166">
    <property type="entry name" value="CBM20"/>
    <property type="match status" value="1"/>
</dbReference>
<dbReference type="InterPro" id="IPR001830">
    <property type="entry name" value="Glyco_trans_20"/>
</dbReference>
<dbReference type="SUPFAM" id="SSF56784">
    <property type="entry name" value="HAD-like"/>
    <property type="match status" value="1"/>
</dbReference>
<dbReference type="SMART" id="SM01065">
    <property type="entry name" value="CBM_2"/>
    <property type="match status" value="1"/>
</dbReference>
<feature type="domain" description="CBM20" evidence="4">
    <location>
        <begin position="1"/>
        <end position="113"/>
    </location>
</feature>
<dbReference type="CDD" id="cd05467">
    <property type="entry name" value="CBM20"/>
    <property type="match status" value="1"/>
</dbReference>
<dbReference type="PANTHER" id="PTHR10788">
    <property type="entry name" value="TREHALOSE-6-PHOSPHATE SYNTHASE"/>
    <property type="match status" value="1"/>
</dbReference>
<dbReference type="Gene3D" id="2.60.40.10">
    <property type="entry name" value="Immunoglobulins"/>
    <property type="match status" value="1"/>
</dbReference>
<dbReference type="Gene3D" id="3.40.50.1000">
    <property type="entry name" value="HAD superfamily/HAD-like"/>
    <property type="match status" value="1"/>
</dbReference>
<dbReference type="OrthoDB" id="755951at2759"/>
<dbReference type="SUPFAM" id="SSF53756">
    <property type="entry name" value="UDP-Glycosyltransferase/glycogen phosphorylase"/>
    <property type="match status" value="1"/>
</dbReference>
<dbReference type="InterPro" id="IPR006379">
    <property type="entry name" value="HAD-SF_hydro_IIB"/>
</dbReference>
<dbReference type="Proteomes" id="UP000041254">
    <property type="component" value="Unassembled WGS sequence"/>
</dbReference>
<dbReference type="PhylomeDB" id="A0A0G4EKW7"/>
<evidence type="ECO:0000256" key="1">
    <source>
        <dbReference type="ARBA" id="ARBA00005409"/>
    </source>
</evidence>
<reference evidence="5 6" key="1">
    <citation type="submission" date="2014-11" db="EMBL/GenBank/DDBJ databases">
        <authorList>
            <person name="Zhu J."/>
            <person name="Qi W."/>
            <person name="Song R."/>
        </authorList>
    </citation>
    <scope>NUCLEOTIDE SEQUENCE [LARGE SCALE GENOMIC DNA]</scope>
</reference>